<dbReference type="OrthoDB" id="1367498at2"/>
<dbReference type="Proteomes" id="UP000237310">
    <property type="component" value="Unassembled WGS sequence"/>
</dbReference>
<sequence length="76" mass="9000">MKAIALKKYLVSKINLIDDDSILDEIKEIVDKKETVYVLSNYHLEKLAKSRQQIEEGDFLTQDEMDKKVEEWLNEK</sequence>
<dbReference type="RefSeq" id="WP_103806109.1">
    <property type="nucleotide sequence ID" value="NZ_PQVG01000005.1"/>
</dbReference>
<accession>A0A2S5AAF4</accession>
<evidence type="ECO:0000313" key="2">
    <source>
        <dbReference type="Proteomes" id="UP000237310"/>
    </source>
</evidence>
<dbReference type="AlphaFoldDB" id="A0A2S5AAF4"/>
<comment type="caution">
    <text evidence="1">The sequence shown here is derived from an EMBL/GenBank/DDBJ whole genome shotgun (WGS) entry which is preliminary data.</text>
</comment>
<reference evidence="1 2" key="1">
    <citation type="submission" date="2018-01" db="EMBL/GenBank/DDBJ databases">
        <authorList>
            <person name="Gaut B.S."/>
            <person name="Morton B.R."/>
            <person name="Clegg M.T."/>
            <person name="Duvall M.R."/>
        </authorList>
    </citation>
    <scope>NUCLEOTIDE SEQUENCE [LARGE SCALE GENOMIC DNA]</scope>
    <source>
        <strain evidence="1 2">HR-AY</strain>
    </source>
</reference>
<organism evidence="1 2">
    <name type="scientific">Flavobacterium alvei</name>
    <dbReference type="NCBI Taxonomy" id="2080416"/>
    <lineage>
        <taxon>Bacteria</taxon>
        <taxon>Pseudomonadati</taxon>
        <taxon>Bacteroidota</taxon>
        <taxon>Flavobacteriia</taxon>
        <taxon>Flavobacteriales</taxon>
        <taxon>Flavobacteriaceae</taxon>
        <taxon>Flavobacterium</taxon>
    </lineage>
</organism>
<name>A0A2S5AAF4_9FLAO</name>
<dbReference type="EMBL" id="PQVG01000005">
    <property type="protein sequence ID" value="POY39570.1"/>
    <property type="molecule type" value="Genomic_DNA"/>
</dbReference>
<proteinExistence type="predicted"/>
<gene>
    <name evidence="1" type="ORF">C3L50_10405</name>
</gene>
<evidence type="ECO:0000313" key="1">
    <source>
        <dbReference type="EMBL" id="POY39570.1"/>
    </source>
</evidence>
<protein>
    <submittedName>
        <fullName evidence="1">Uncharacterized protein</fullName>
    </submittedName>
</protein>
<keyword evidence="2" id="KW-1185">Reference proteome</keyword>